<protein>
    <submittedName>
        <fullName evidence="2">Uncharacterized protein</fullName>
    </submittedName>
</protein>
<organism evidence="2 3">
    <name type="scientific">Nonomuraea rosea</name>
    <dbReference type="NCBI Taxonomy" id="638574"/>
    <lineage>
        <taxon>Bacteria</taxon>
        <taxon>Bacillati</taxon>
        <taxon>Actinomycetota</taxon>
        <taxon>Actinomycetes</taxon>
        <taxon>Streptosporangiales</taxon>
        <taxon>Streptosporangiaceae</taxon>
        <taxon>Nonomuraea</taxon>
    </lineage>
</organism>
<dbReference type="Proteomes" id="UP001500630">
    <property type="component" value="Unassembled WGS sequence"/>
</dbReference>
<gene>
    <name evidence="2" type="ORF">GCM10022419_106080</name>
</gene>
<feature type="region of interest" description="Disordered" evidence="1">
    <location>
        <begin position="123"/>
        <end position="142"/>
    </location>
</feature>
<evidence type="ECO:0000313" key="2">
    <source>
        <dbReference type="EMBL" id="GAA3604222.1"/>
    </source>
</evidence>
<keyword evidence="3" id="KW-1185">Reference proteome</keyword>
<dbReference type="EMBL" id="BAABDQ010000039">
    <property type="protein sequence ID" value="GAA3604222.1"/>
    <property type="molecule type" value="Genomic_DNA"/>
</dbReference>
<accession>A0ABP6ZBF4</accession>
<proteinExistence type="predicted"/>
<comment type="caution">
    <text evidence="2">The sequence shown here is derived from an EMBL/GenBank/DDBJ whole genome shotgun (WGS) entry which is preliminary data.</text>
</comment>
<sequence>MTRSRQDRPYPARIIAPPRHTRDGDISPAWLLMQAAQLSWEIRSILQLINGLRLNLGEELQIHSEASDMLLNAAHATAIMEAQLPLAPAWSSGPPRSRSIFAQAREAGTDPADVRPDLHMLRPPINPHVSNDVDAALRDDPDPDAQCAGTTLKKDRCTKTIVTGIGSAHCSIHLTPAERQRRDQLRAAQDRRLRAIQDALDEQRIGLAARWADHYGRRPHRLELPSPPGRPRRPALVDDHVELAFAEDEQAMLALYDTGWPALCPRSAEIIDALLDWPRATITDVAIIATEQRPERWSSAEQWLESSIWDGIRPPALALPAAGQAPELDEHPAVQVLRRHLDDDHHAWQRWHTGFSALVEACDDPPLETMADLLAFWQDIGILTSHDSATNTLIWKVEKSPPSPWRVLYTRGHLVEPRLLATALDWLLANDTPQDPDLPPREVFHVILTSNAQPSPASDMVGSGATGMPS</sequence>
<evidence type="ECO:0000313" key="3">
    <source>
        <dbReference type="Proteomes" id="UP001500630"/>
    </source>
</evidence>
<name>A0ABP6ZBF4_9ACTN</name>
<reference evidence="3" key="1">
    <citation type="journal article" date="2019" name="Int. J. Syst. Evol. Microbiol.">
        <title>The Global Catalogue of Microorganisms (GCM) 10K type strain sequencing project: providing services to taxonomists for standard genome sequencing and annotation.</title>
        <authorList>
            <consortium name="The Broad Institute Genomics Platform"/>
            <consortium name="The Broad Institute Genome Sequencing Center for Infectious Disease"/>
            <person name="Wu L."/>
            <person name="Ma J."/>
        </authorList>
    </citation>
    <scope>NUCLEOTIDE SEQUENCE [LARGE SCALE GENOMIC DNA]</scope>
    <source>
        <strain evidence="3">JCM 17326</strain>
    </source>
</reference>
<evidence type="ECO:0000256" key="1">
    <source>
        <dbReference type="SAM" id="MobiDB-lite"/>
    </source>
</evidence>